<keyword evidence="1" id="KW-0378">Hydrolase</keyword>
<dbReference type="Proteomes" id="UP000252669">
    <property type="component" value="Unassembled WGS sequence"/>
</dbReference>
<dbReference type="Gene3D" id="3.90.79.10">
    <property type="entry name" value="Nucleoside Triphosphate Pyrophosphohydrolase"/>
    <property type="match status" value="1"/>
</dbReference>
<keyword evidence="4" id="KW-1185">Reference proteome</keyword>
<dbReference type="Pfam" id="PF18290">
    <property type="entry name" value="Nudix_hydro"/>
    <property type="match status" value="1"/>
</dbReference>
<dbReference type="PROSITE" id="PS00893">
    <property type="entry name" value="NUDIX_BOX"/>
    <property type="match status" value="1"/>
</dbReference>
<reference evidence="3 4" key="1">
    <citation type="submission" date="2017-10" db="EMBL/GenBank/DDBJ databases">
        <title>Genomics of the genus Arcobacter.</title>
        <authorList>
            <person name="Perez-Cataluna A."/>
            <person name="Figueras M.J."/>
        </authorList>
    </citation>
    <scope>NUCLEOTIDE SEQUENCE [LARGE SCALE GENOMIC DNA]</scope>
    <source>
        <strain evidence="3 4">CECT 9230</strain>
    </source>
</reference>
<feature type="domain" description="Nudix hydrolase" evidence="2">
    <location>
        <begin position="101"/>
        <end position="230"/>
    </location>
</feature>
<accession>A0A366MRQ1</accession>
<evidence type="ECO:0000313" key="4">
    <source>
        <dbReference type="Proteomes" id="UP000252669"/>
    </source>
</evidence>
<dbReference type="CDD" id="cd04670">
    <property type="entry name" value="NUDIX_ASFGF2_Nudt6"/>
    <property type="match status" value="1"/>
</dbReference>
<dbReference type="Gene3D" id="3.40.630.30">
    <property type="match status" value="1"/>
</dbReference>
<sequence length="259" mass="29857">MMTSSIEYIANFKTTLDPYNGITIEKNDFPKDILEFEKSLAILIEEIKNKRNLIWIYVDIKDSEFIPILTKYGFTFHSCNSDYLLLLKVLKQGVIIPTLANHTLGVGAVVINKKNEILLIKEHLRNEYYKLPGGHIDDAEMITTALSREVFEETGVVVDFEKIVSLGHFYPHQFNKSNLYVLCKAVPKSLKIDIKDKQEISEAIWLNLDEMFIREDISKYTKTIVKSAISMSGLEKSETPILNHLKNEFELFFVKESKN</sequence>
<evidence type="ECO:0000313" key="3">
    <source>
        <dbReference type="EMBL" id="RBQ28925.1"/>
    </source>
</evidence>
<dbReference type="InterPro" id="IPR020084">
    <property type="entry name" value="NUDIX_hydrolase_CS"/>
</dbReference>
<dbReference type="EMBL" id="PDKB01000010">
    <property type="protein sequence ID" value="RBQ28925.1"/>
    <property type="molecule type" value="Genomic_DNA"/>
</dbReference>
<dbReference type="PANTHER" id="PTHR13994:SF13">
    <property type="entry name" value="FI03680P"/>
    <property type="match status" value="1"/>
</dbReference>
<dbReference type="AlphaFoldDB" id="A0A366MRQ1"/>
<dbReference type="InterPro" id="IPR015797">
    <property type="entry name" value="NUDIX_hydrolase-like_dom_sf"/>
</dbReference>
<comment type="caution">
    <text evidence="3">The sequence shown here is derived from an EMBL/GenBank/DDBJ whole genome shotgun (WGS) entry which is preliminary data.</text>
</comment>
<dbReference type="InterPro" id="IPR000086">
    <property type="entry name" value="NUDIX_hydrolase_dom"/>
</dbReference>
<dbReference type="InterPro" id="IPR040618">
    <property type="entry name" value="Pre-Nudix"/>
</dbReference>
<gene>
    <name evidence="3" type="ORF">CRU91_07045</name>
</gene>
<dbReference type="GO" id="GO:0035529">
    <property type="term" value="F:NADH pyrophosphatase activity"/>
    <property type="evidence" value="ECO:0007669"/>
    <property type="project" value="TreeGrafter"/>
</dbReference>
<evidence type="ECO:0000256" key="1">
    <source>
        <dbReference type="ARBA" id="ARBA00022801"/>
    </source>
</evidence>
<dbReference type="Pfam" id="PF00293">
    <property type="entry name" value="NUDIX"/>
    <property type="match status" value="1"/>
</dbReference>
<organism evidence="3 4">
    <name type="scientific">Aliarcobacter vitoriensis</name>
    <dbReference type="NCBI Taxonomy" id="2011099"/>
    <lineage>
        <taxon>Bacteria</taxon>
        <taxon>Pseudomonadati</taxon>
        <taxon>Campylobacterota</taxon>
        <taxon>Epsilonproteobacteria</taxon>
        <taxon>Campylobacterales</taxon>
        <taxon>Arcobacteraceae</taxon>
        <taxon>Aliarcobacter</taxon>
    </lineage>
</organism>
<name>A0A366MRQ1_9BACT</name>
<dbReference type="PANTHER" id="PTHR13994">
    <property type="entry name" value="NUDIX HYDROLASE RELATED"/>
    <property type="match status" value="1"/>
</dbReference>
<proteinExistence type="predicted"/>
<dbReference type="GO" id="GO:0051287">
    <property type="term" value="F:NAD binding"/>
    <property type="evidence" value="ECO:0007669"/>
    <property type="project" value="TreeGrafter"/>
</dbReference>
<dbReference type="SUPFAM" id="SSF55811">
    <property type="entry name" value="Nudix"/>
    <property type="match status" value="1"/>
</dbReference>
<dbReference type="GO" id="GO:0047631">
    <property type="term" value="F:ADP-ribose diphosphatase activity"/>
    <property type="evidence" value="ECO:0007669"/>
    <property type="project" value="TreeGrafter"/>
</dbReference>
<dbReference type="OrthoDB" id="5348044at2"/>
<evidence type="ECO:0000259" key="2">
    <source>
        <dbReference type="PROSITE" id="PS51462"/>
    </source>
</evidence>
<dbReference type="InterPro" id="IPR003293">
    <property type="entry name" value="Nudix_hydrolase6-like"/>
</dbReference>
<protein>
    <submittedName>
        <fullName evidence="3">DNA mismatch repair protein MutT</fullName>
    </submittedName>
</protein>
<dbReference type="PROSITE" id="PS51462">
    <property type="entry name" value="NUDIX"/>
    <property type="match status" value="1"/>
</dbReference>